<evidence type="ECO:0000313" key="17">
    <source>
        <dbReference type="Proteomes" id="UP000264062"/>
    </source>
</evidence>
<dbReference type="Gene3D" id="2.70.98.90">
    <property type="match status" value="1"/>
</dbReference>
<dbReference type="PRINTS" id="PR00701">
    <property type="entry name" value="60KDINNERMP"/>
</dbReference>
<dbReference type="PANTHER" id="PTHR12428">
    <property type="entry name" value="OXA1"/>
    <property type="match status" value="1"/>
</dbReference>
<dbReference type="InterPro" id="IPR028053">
    <property type="entry name" value="Membr_insert_YidC_N"/>
</dbReference>
<dbReference type="HAMAP" id="MF_01810">
    <property type="entry name" value="YidC_type1"/>
    <property type="match status" value="1"/>
</dbReference>
<comment type="caution">
    <text evidence="16">The sequence shown here is derived from an EMBL/GenBank/DDBJ whole genome shotgun (WGS) entry which is preliminary data.</text>
</comment>
<evidence type="ECO:0000256" key="1">
    <source>
        <dbReference type="ARBA" id="ARBA00004429"/>
    </source>
</evidence>
<dbReference type="CDD" id="cd20070">
    <property type="entry name" value="5TM_YidC_Alb3"/>
    <property type="match status" value="1"/>
</dbReference>
<evidence type="ECO:0000256" key="8">
    <source>
        <dbReference type="ARBA" id="ARBA00022989"/>
    </source>
</evidence>
<evidence type="ECO:0000259" key="15">
    <source>
        <dbReference type="Pfam" id="PF14849"/>
    </source>
</evidence>
<dbReference type="Pfam" id="PF14849">
    <property type="entry name" value="YidC_periplas"/>
    <property type="match status" value="1"/>
</dbReference>
<keyword evidence="6 13" id="KW-0812">Transmembrane</keyword>
<evidence type="ECO:0000256" key="13">
    <source>
        <dbReference type="HAMAP-Rule" id="MF_01810"/>
    </source>
</evidence>
<gene>
    <name evidence="13" type="primary">yidC</name>
    <name evidence="16" type="ORF">DCW38_07695</name>
</gene>
<keyword evidence="9 13" id="KW-0472">Membrane</keyword>
<evidence type="ECO:0000256" key="4">
    <source>
        <dbReference type="ARBA" id="ARBA00022448"/>
    </source>
</evidence>
<feature type="domain" description="Membrane insertase YidC N-terminal" evidence="15">
    <location>
        <begin position="72"/>
        <end position="309"/>
    </location>
</feature>
<keyword evidence="8 13" id="KW-1133">Transmembrane helix</keyword>
<dbReference type="GO" id="GO:0032977">
    <property type="term" value="F:membrane insertase activity"/>
    <property type="evidence" value="ECO:0007669"/>
    <property type="project" value="InterPro"/>
</dbReference>
<feature type="transmembrane region" description="Helical" evidence="13">
    <location>
        <begin position="399"/>
        <end position="420"/>
    </location>
</feature>
<dbReference type="AlphaFoldDB" id="A0A350HBX7"/>
<dbReference type="PANTHER" id="PTHR12428:SF65">
    <property type="entry name" value="CYTOCHROME C OXIDASE ASSEMBLY PROTEIN COX18, MITOCHONDRIAL"/>
    <property type="match status" value="1"/>
</dbReference>
<dbReference type="InterPro" id="IPR047196">
    <property type="entry name" value="YidC_ALB_C"/>
</dbReference>
<dbReference type="GO" id="GO:0005886">
    <property type="term" value="C:plasma membrane"/>
    <property type="evidence" value="ECO:0007669"/>
    <property type="project" value="UniProtKB-SubCell"/>
</dbReference>
<comment type="subcellular location">
    <subcellularLocation>
        <location evidence="1">Cell inner membrane</location>
        <topology evidence="1">Multi-pass membrane protein</topology>
    </subcellularLocation>
    <subcellularLocation>
        <location evidence="13">Cell membrane</location>
        <topology evidence="13">Multi-pass membrane protein</topology>
    </subcellularLocation>
</comment>
<dbReference type="NCBIfam" id="TIGR03593">
    <property type="entry name" value="yidC_nterm"/>
    <property type="match status" value="1"/>
</dbReference>
<evidence type="ECO:0000256" key="11">
    <source>
        <dbReference type="ARBA" id="ARBA00033245"/>
    </source>
</evidence>
<evidence type="ECO:0000313" key="16">
    <source>
        <dbReference type="EMBL" id="HAV93043.1"/>
    </source>
</evidence>
<keyword evidence="5 13" id="KW-1003">Cell membrane</keyword>
<dbReference type="PRINTS" id="PR01900">
    <property type="entry name" value="YIDCPROTEIN"/>
</dbReference>
<dbReference type="InterPro" id="IPR038221">
    <property type="entry name" value="YidC_periplasmic_sf"/>
</dbReference>
<protein>
    <recommendedName>
        <fullName evidence="3 13">Membrane protein insertase YidC</fullName>
    </recommendedName>
    <alternativeName>
        <fullName evidence="12 13">Foldase YidC</fullName>
    </alternativeName>
    <alternativeName>
        <fullName evidence="11 13">Membrane integrase YidC</fullName>
    </alternativeName>
    <alternativeName>
        <fullName evidence="13">Membrane protein YidC</fullName>
    </alternativeName>
</protein>
<proteinExistence type="inferred from homology"/>
<comment type="function">
    <text evidence="13">Required for the insertion and/or proper folding and/or complex formation of integral membrane proteins into the membrane. Involved in integration of membrane proteins that insert both dependently and independently of the Sec translocase complex, as well as at least some lipoproteins. Aids folding of multispanning membrane proteins.</text>
</comment>
<comment type="similarity">
    <text evidence="2 13">Belongs to the OXA1/ALB3/YidC family. Type 1 subfamily.</text>
</comment>
<keyword evidence="4 13" id="KW-0813">Transport</keyword>
<evidence type="ECO:0000259" key="14">
    <source>
        <dbReference type="Pfam" id="PF02096"/>
    </source>
</evidence>
<evidence type="ECO:0000256" key="5">
    <source>
        <dbReference type="ARBA" id="ARBA00022475"/>
    </source>
</evidence>
<feature type="domain" description="Membrane insertase YidC/Oxa/ALB C-terminal" evidence="14">
    <location>
        <begin position="330"/>
        <end position="506"/>
    </location>
</feature>
<dbReference type="NCBIfam" id="TIGR03592">
    <property type="entry name" value="yidC_oxa1_cterm"/>
    <property type="match status" value="1"/>
</dbReference>
<dbReference type="GO" id="GO:0051205">
    <property type="term" value="P:protein insertion into membrane"/>
    <property type="evidence" value="ECO:0007669"/>
    <property type="project" value="TreeGrafter"/>
</dbReference>
<dbReference type="Pfam" id="PF02096">
    <property type="entry name" value="60KD_IMP"/>
    <property type="match status" value="1"/>
</dbReference>
<evidence type="ECO:0000256" key="9">
    <source>
        <dbReference type="ARBA" id="ARBA00023136"/>
    </source>
</evidence>
<dbReference type="InterPro" id="IPR019998">
    <property type="entry name" value="Membr_insert_YidC"/>
</dbReference>
<sequence>MNNNLRMFILFGVIILVFGYYAYFAPKTINVVSVDTTAVAAEAEKKVTDMTENTAIPVKTDFALQDTAVYDFETSFYKGTIASLSGGISRFNLSQFKSFDSALSLVPDESKIMKLIVNVGNQKYDLSNANFSLVYKGDICPLRSEKDSIVLVAKVDSITFTRTYIFTKDSYIIAHRVSATADIESAEYLFDNGISLTEKNQKDDMQYYAVDAYSLTNVIKTKAKSVKSGEISMSGNYSWMGIQTKYFFSGLIGEGKGYSAGLLADQRLYAKFAFESGLVSLYMGPIDYRILKSMNNGMEKIPDFGWSIIQPISKFILGVIHFLHKFVPNYGVIIIIISILLILIFSPLTFKSYGSMRKMQMLQPEMEQLKKKYEKDPQRLNQETMNLYKKSKVNPFTGCLPMFIQMPVFFALYAILRTTIELRYAPFAFWITDLATKDPYYVLPILTGATMFVSQKLSLTDQSQKMMVYIMPIMITFLFLSLPAGINLYWLIYNLLSVVQQMVIKKMLNKETGVQNG</sequence>
<evidence type="ECO:0000256" key="3">
    <source>
        <dbReference type="ARBA" id="ARBA00015325"/>
    </source>
</evidence>
<dbReference type="CDD" id="cd19961">
    <property type="entry name" value="EcYidC-like_peri"/>
    <property type="match status" value="1"/>
</dbReference>
<organism evidence="16 17">
    <name type="scientific">candidate division WOR-3 bacterium</name>
    <dbReference type="NCBI Taxonomy" id="2052148"/>
    <lineage>
        <taxon>Bacteria</taxon>
        <taxon>Bacteria division WOR-3</taxon>
    </lineage>
</organism>
<dbReference type="InterPro" id="IPR028055">
    <property type="entry name" value="YidC/Oxa/ALB_C"/>
</dbReference>
<dbReference type="InterPro" id="IPR001708">
    <property type="entry name" value="YidC/ALB3/OXA1/COX18"/>
</dbReference>
<reference evidence="16 17" key="1">
    <citation type="journal article" date="2018" name="Nat. Biotechnol.">
        <title>A standardized bacterial taxonomy based on genome phylogeny substantially revises the tree of life.</title>
        <authorList>
            <person name="Parks D.H."/>
            <person name="Chuvochina M."/>
            <person name="Waite D.W."/>
            <person name="Rinke C."/>
            <person name="Skarshewski A."/>
            <person name="Chaumeil P.A."/>
            <person name="Hugenholtz P."/>
        </authorList>
    </citation>
    <scope>NUCLEOTIDE SEQUENCE [LARGE SCALE GENOMIC DNA]</scope>
    <source>
        <strain evidence="16">UBA9956</strain>
    </source>
</reference>
<feature type="transmembrane region" description="Helical" evidence="13">
    <location>
        <begin position="466"/>
        <end position="492"/>
    </location>
</feature>
<feature type="transmembrane region" description="Helical" evidence="13">
    <location>
        <begin position="330"/>
        <end position="350"/>
    </location>
</feature>
<name>A0A350HBX7_UNCW3</name>
<evidence type="ECO:0000256" key="10">
    <source>
        <dbReference type="ARBA" id="ARBA00023186"/>
    </source>
</evidence>
<dbReference type="EMBL" id="DMZY01000227">
    <property type="protein sequence ID" value="HAV93043.1"/>
    <property type="molecule type" value="Genomic_DNA"/>
</dbReference>
<dbReference type="Proteomes" id="UP000264062">
    <property type="component" value="Unassembled WGS sequence"/>
</dbReference>
<evidence type="ECO:0000256" key="7">
    <source>
        <dbReference type="ARBA" id="ARBA00022927"/>
    </source>
</evidence>
<feature type="transmembrane region" description="Helical" evidence="13">
    <location>
        <begin position="6"/>
        <end position="24"/>
    </location>
</feature>
<evidence type="ECO:0000256" key="6">
    <source>
        <dbReference type="ARBA" id="ARBA00022692"/>
    </source>
</evidence>
<keyword evidence="10 13" id="KW-0143">Chaperone</keyword>
<keyword evidence="7 13" id="KW-0653">Protein transport</keyword>
<dbReference type="GO" id="GO:0015031">
    <property type="term" value="P:protein transport"/>
    <property type="evidence" value="ECO:0007669"/>
    <property type="project" value="UniProtKB-KW"/>
</dbReference>
<evidence type="ECO:0000256" key="12">
    <source>
        <dbReference type="ARBA" id="ARBA00033342"/>
    </source>
</evidence>
<comment type="subunit">
    <text evidence="13">Interacts with the Sec translocase complex via SecD. Specifically interacts with transmembrane segments of nascent integral membrane proteins during membrane integration.</text>
</comment>
<evidence type="ECO:0000256" key="2">
    <source>
        <dbReference type="ARBA" id="ARBA00010527"/>
    </source>
</evidence>
<accession>A0A350HBX7</accession>